<sequence length="215" mass="24080">MSDPAHALDPDLVLQAYAAGIFPMAERRDDPEVFWVDPRRRGILPIDGFHLSRSLARRLRRTPHDMRINTAFGEVMRACGERDETWINPPIFDVFQTLHAHGYAHSLEIWQEDALIGGVYGLAIGGLFCGESMFSRRTDGSKMALAYLIDRLRQGGFTLFDTQFLTDHLASLGAIEVPRATYHGLLRAATAREASFLAPPLARADQVLQRMTQTS</sequence>
<name>A0A975ZP33_9RHOB</name>
<comment type="subcellular location">
    <subcellularLocation>
        <location evidence="4">Cytoplasm</location>
    </subcellularLocation>
</comment>
<dbReference type="GO" id="GO:0008914">
    <property type="term" value="F:leucyl-tRNA--protein transferase activity"/>
    <property type="evidence" value="ECO:0007669"/>
    <property type="project" value="UniProtKB-UniRule"/>
</dbReference>
<proteinExistence type="inferred from homology"/>
<dbReference type="HAMAP" id="MF_00688">
    <property type="entry name" value="Leu_Phe_trans"/>
    <property type="match status" value="1"/>
</dbReference>
<dbReference type="EC" id="2.3.2.6" evidence="4"/>
<dbReference type="Gene3D" id="3.40.630.70">
    <property type="entry name" value="Leucyl/phenylalanyl-tRNA-protein transferase, C-terminal domain"/>
    <property type="match status" value="1"/>
</dbReference>
<keyword evidence="6" id="KW-1185">Reference proteome</keyword>
<comment type="similarity">
    <text evidence="4">Belongs to the L/F-transferase family.</text>
</comment>
<keyword evidence="2 4" id="KW-0808">Transferase</keyword>
<organism evidence="5 6">
    <name type="scientific">Marinovum algicola</name>
    <dbReference type="NCBI Taxonomy" id="42444"/>
    <lineage>
        <taxon>Bacteria</taxon>
        <taxon>Pseudomonadati</taxon>
        <taxon>Pseudomonadota</taxon>
        <taxon>Alphaproteobacteria</taxon>
        <taxon>Rhodobacterales</taxon>
        <taxon>Roseobacteraceae</taxon>
        <taxon>Marinovum</taxon>
    </lineage>
</organism>
<comment type="function">
    <text evidence="4">Functions in the N-end rule pathway of protein degradation where it conjugates Leu, Phe and, less efficiently, Met from aminoacyl-tRNAs to the N-termini of proteins containing an N-terminal arginine or lysine.</text>
</comment>
<dbReference type="PANTHER" id="PTHR30098">
    <property type="entry name" value="LEUCYL/PHENYLALANYL-TRNA--PROTEIN TRANSFERASE"/>
    <property type="match status" value="1"/>
</dbReference>
<evidence type="ECO:0000256" key="3">
    <source>
        <dbReference type="ARBA" id="ARBA00023315"/>
    </source>
</evidence>
<dbReference type="Proteomes" id="UP000182932">
    <property type="component" value="Unassembled WGS sequence"/>
</dbReference>
<keyword evidence="3 4" id="KW-0012">Acyltransferase</keyword>
<evidence type="ECO:0000256" key="2">
    <source>
        <dbReference type="ARBA" id="ARBA00022679"/>
    </source>
</evidence>
<dbReference type="Pfam" id="PF03588">
    <property type="entry name" value="Leu_Phe_trans"/>
    <property type="match status" value="1"/>
</dbReference>
<evidence type="ECO:0000313" key="6">
    <source>
        <dbReference type="Proteomes" id="UP000182932"/>
    </source>
</evidence>
<dbReference type="PANTHER" id="PTHR30098:SF2">
    <property type="entry name" value="LEUCYL_PHENYLALANYL-TRNA--PROTEIN TRANSFERASE"/>
    <property type="match status" value="1"/>
</dbReference>
<dbReference type="GeneID" id="80819083"/>
<evidence type="ECO:0000256" key="1">
    <source>
        <dbReference type="ARBA" id="ARBA00022490"/>
    </source>
</evidence>
<evidence type="ECO:0000313" key="5">
    <source>
        <dbReference type="EMBL" id="SEJ75804.1"/>
    </source>
</evidence>
<dbReference type="SUPFAM" id="SSF55729">
    <property type="entry name" value="Acyl-CoA N-acyltransferases (Nat)"/>
    <property type="match status" value="1"/>
</dbReference>
<evidence type="ECO:0000256" key="4">
    <source>
        <dbReference type="HAMAP-Rule" id="MF_00688"/>
    </source>
</evidence>
<dbReference type="RefSeq" id="WP_048532360.1">
    <property type="nucleotide sequence ID" value="NZ_CATLQZ010000004.1"/>
</dbReference>
<dbReference type="InterPro" id="IPR042203">
    <property type="entry name" value="Leu/Phe-tRNA_Trfase_C"/>
</dbReference>
<dbReference type="GO" id="GO:0030163">
    <property type="term" value="P:protein catabolic process"/>
    <property type="evidence" value="ECO:0007669"/>
    <property type="project" value="UniProtKB-UniRule"/>
</dbReference>
<comment type="catalytic activity">
    <reaction evidence="4">
        <text>N-terminal L-lysyl-[protein] + L-leucyl-tRNA(Leu) = N-terminal L-leucyl-L-lysyl-[protein] + tRNA(Leu) + H(+)</text>
        <dbReference type="Rhea" id="RHEA:12340"/>
        <dbReference type="Rhea" id="RHEA-COMP:9613"/>
        <dbReference type="Rhea" id="RHEA-COMP:9622"/>
        <dbReference type="Rhea" id="RHEA-COMP:12670"/>
        <dbReference type="Rhea" id="RHEA-COMP:12671"/>
        <dbReference type="ChEBI" id="CHEBI:15378"/>
        <dbReference type="ChEBI" id="CHEBI:65249"/>
        <dbReference type="ChEBI" id="CHEBI:78442"/>
        <dbReference type="ChEBI" id="CHEBI:78494"/>
        <dbReference type="ChEBI" id="CHEBI:133043"/>
        <dbReference type="EC" id="2.3.2.6"/>
    </reaction>
</comment>
<reference evidence="5 6" key="1">
    <citation type="submission" date="2016-10" db="EMBL/GenBank/DDBJ databases">
        <authorList>
            <person name="Varghese N."/>
            <person name="Submissions S."/>
        </authorList>
    </citation>
    <scope>NUCLEOTIDE SEQUENCE [LARGE SCALE GENOMIC DNA]</scope>
    <source>
        <strain evidence="5 6">FF3</strain>
    </source>
</reference>
<dbReference type="EMBL" id="FNYY01000010">
    <property type="protein sequence ID" value="SEJ75804.1"/>
    <property type="molecule type" value="Genomic_DNA"/>
</dbReference>
<gene>
    <name evidence="4" type="primary">aat</name>
    <name evidence="5" type="ORF">SAMN04487940_11015</name>
</gene>
<dbReference type="InterPro" id="IPR004616">
    <property type="entry name" value="Leu/Phe-tRNA_Trfase"/>
</dbReference>
<accession>A0A975ZP33</accession>
<dbReference type="GO" id="GO:0005737">
    <property type="term" value="C:cytoplasm"/>
    <property type="evidence" value="ECO:0007669"/>
    <property type="project" value="UniProtKB-SubCell"/>
</dbReference>
<dbReference type="NCBIfam" id="TIGR00667">
    <property type="entry name" value="aat"/>
    <property type="match status" value="1"/>
</dbReference>
<comment type="caution">
    <text evidence="5">The sequence shown here is derived from an EMBL/GenBank/DDBJ whole genome shotgun (WGS) entry which is preliminary data.</text>
</comment>
<comment type="catalytic activity">
    <reaction evidence="4">
        <text>N-terminal L-arginyl-[protein] + L-leucyl-tRNA(Leu) = N-terminal L-leucyl-L-arginyl-[protein] + tRNA(Leu) + H(+)</text>
        <dbReference type="Rhea" id="RHEA:50416"/>
        <dbReference type="Rhea" id="RHEA-COMP:9613"/>
        <dbReference type="Rhea" id="RHEA-COMP:9622"/>
        <dbReference type="Rhea" id="RHEA-COMP:12672"/>
        <dbReference type="Rhea" id="RHEA-COMP:12673"/>
        <dbReference type="ChEBI" id="CHEBI:15378"/>
        <dbReference type="ChEBI" id="CHEBI:64719"/>
        <dbReference type="ChEBI" id="CHEBI:78442"/>
        <dbReference type="ChEBI" id="CHEBI:78494"/>
        <dbReference type="ChEBI" id="CHEBI:133044"/>
        <dbReference type="EC" id="2.3.2.6"/>
    </reaction>
</comment>
<comment type="catalytic activity">
    <reaction evidence="4">
        <text>L-phenylalanyl-tRNA(Phe) + an N-terminal L-alpha-aminoacyl-[protein] = an N-terminal L-phenylalanyl-L-alpha-aminoacyl-[protein] + tRNA(Phe)</text>
        <dbReference type="Rhea" id="RHEA:43632"/>
        <dbReference type="Rhea" id="RHEA-COMP:9668"/>
        <dbReference type="Rhea" id="RHEA-COMP:9699"/>
        <dbReference type="Rhea" id="RHEA-COMP:10636"/>
        <dbReference type="Rhea" id="RHEA-COMP:10637"/>
        <dbReference type="ChEBI" id="CHEBI:78442"/>
        <dbReference type="ChEBI" id="CHEBI:78531"/>
        <dbReference type="ChEBI" id="CHEBI:78597"/>
        <dbReference type="ChEBI" id="CHEBI:83561"/>
        <dbReference type="EC" id="2.3.2.6"/>
    </reaction>
</comment>
<dbReference type="AlphaFoldDB" id="A0A975ZP33"/>
<dbReference type="InterPro" id="IPR016181">
    <property type="entry name" value="Acyl_CoA_acyltransferase"/>
</dbReference>
<protein>
    <recommendedName>
        <fullName evidence="4">Leucyl/phenylalanyl-tRNA--protein transferase</fullName>
        <ecNumber evidence="4">2.3.2.6</ecNumber>
    </recommendedName>
    <alternativeName>
        <fullName evidence="4">L/F-transferase</fullName>
    </alternativeName>
    <alternativeName>
        <fullName evidence="4">Leucyltransferase</fullName>
    </alternativeName>
    <alternativeName>
        <fullName evidence="4">Phenyalanyltransferase</fullName>
    </alternativeName>
</protein>
<keyword evidence="1 4" id="KW-0963">Cytoplasm</keyword>